<dbReference type="InterPro" id="IPR001367">
    <property type="entry name" value="Fe_dep_repressor"/>
</dbReference>
<dbReference type="Proteomes" id="UP000320585">
    <property type="component" value="Chromosome"/>
</dbReference>
<keyword evidence="8" id="KW-1185">Reference proteome</keyword>
<protein>
    <submittedName>
        <fullName evidence="7">DtxR family transcriptional regulator</fullName>
    </submittedName>
</protein>
<evidence type="ECO:0000256" key="4">
    <source>
        <dbReference type="ARBA" id="ARBA00023163"/>
    </source>
</evidence>
<dbReference type="InterPro" id="IPR036390">
    <property type="entry name" value="WH_DNA-bd_sf"/>
</dbReference>
<feature type="domain" description="HTH dtxR-type" evidence="5">
    <location>
        <begin position="5"/>
        <end position="55"/>
    </location>
</feature>
<dbReference type="RefSeq" id="WP_022381705.1">
    <property type="nucleotide sequence ID" value="NZ_AP019697.1"/>
</dbReference>
<dbReference type="GeneID" id="92717036"/>
<evidence type="ECO:0000256" key="1">
    <source>
        <dbReference type="ARBA" id="ARBA00007871"/>
    </source>
</evidence>
<dbReference type="Pfam" id="PF01325">
    <property type="entry name" value="Fe_dep_repress"/>
    <property type="match status" value="1"/>
</dbReference>
<dbReference type="PANTHER" id="PTHR33238">
    <property type="entry name" value="IRON (METAL) DEPENDENT REPRESSOR, DTXR FAMILY"/>
    <property type="match status" value="1"/>
</dbReference>
<evidence type="ECO:0000256" key="2">
    <source>
        <dbReference type="ARBA" id="ARBA00023015"/>
    </source>
</evidence>
<organism evidence="7 8">
    <name type="scientific">Dialister hominis</name>
    <dbReference type="NCBI Taxonomy" id="2582419"/>
    <lineage>
        <taxon>Bacteria</taxon>
        <taxon>Bacillati</taxon>
        <taxon>Bacillota</taxon>
        <taxon>Negativicutes</taxon>
        <taxon>Veillonellales</taxon>
        <taxon>Veillonellaceae</taxon>
        <taxon>Dialister</taxon>
    </lineage>
</organism>
<dbReference type="PANTHER" id="PTHR33238:SF7">
    <property type="entry name" value="IRON-DEPENDENT TRANSCRIPTIONAL REGULATOR"/>
    <property type="match status" value="1"/>
</dbReference>
<comment type="similarity">
    <text evidence="1">Belongs to the DtxR/MntR family.</text>
</comment>
<evidence type="ECO:0000259" key="5">
    <source>
        <dbReference type="Pfam" id="PF01325"/>
    </source>
</evidence>
<dbReference type="InterPro" id="IPR036421">
    <property type="entry name" value="Fe_dep_repressor_sf"/>
</dbReference>
<dbReference type="InterPro" id="IPR022687">
    <property type="entry name" value="HTH_DTXR"/>
</dbReference>
<evidence type="ECO:0000313" key="8">
    <source>
        <dbReference type="Proteomes" id="UP000320585"/>
    </source>
</evidence>
<dbReference type="Gene3D" id="1.10.60.10">
    <property type="entry name" value="Iron dependent repressor, metal binding and dimerisation domain"/>
    <property type="match status" value="1"/>
</dbReference>
<dbReference type="SUPFAM" id="SSF46785">
    <property type="entry name" value="Winged helix' DNA-binding domain"/>
    <property type="match status" value="1"/>
</dbReference>
<dbReference type="Gene3D" id="1.10.10.10">
    <property type="entry name" value="Winged helix-like DNA-binding domain superfamily/Winged helix DNA-binding domain"/>
    <property type="match status" value="1"/>
</dbReference>
<reference evidence="8" key="1">
    <citation type="submission" date="2019-05" db="EMBL/GenBank/DDBJ databases">
        <title>Complete genome sequencing of Dialister sp. strain 5BBH33.</title>
        <authorList>
            <person name="Sakamoto M."/>
            <person name="Murakami T."/>
            <person name="Mori H."/>
        </authorList>
    </citation>
    <scope>NUCLEOTIDE SEQUENCE [LARGE SCALE GENOMIC DNA]</scope>
    <source>
        <strain evidence="8">5BBH33</strain>
    </source>
</reference>
<feature type="domain" description="Iron dependent repressor metal binding and dimerisation" evidence="6">
    <location>
        <begin position="64"/>
        <end position="123"/>
    </location>
</feature>
<keyword evidence="4" id="KW-0804">Transcription</keyword>
<dbReference type="GO" id="GO:0003677">
    <property type="term" value="F:DNA binding"/>
    <property type="evidence" value="ECO:0007669"/>
    <property type="project" value="UniProtKB-KW"/>
</dbReference>
<dbReference type="GO" id="GO:0046983">
    <property type="term" value="F:protein dimerization activity"/>
    <property type="evidence" value="ECO:0007669"/>
    <property type="project" value="InterPro"/>
</dbReference>
<dbReference type="KEGG" id="dho:Dia5BBH33_18250"/>
<dbReference type="InterPro" id="IPR036388">
    <property type="entry name" value="WH-like_DNA-bd_sf"/>
</dbReference>
<dbReference type="InterPro" id="IPR050536">
    <property type="entry name" value="DtxR_MntR_Metal-Reg"/>
</dbReference>
<dbReference type="InterPro" id="IPR022689">
    <property type="entry name" value="Iron_dep_repressor"/>
</dbReference>
<keyword evidence="3" id="KW-0238">DNA-binding</keyword>
<dbReference type="GO" id="GO:0046914">
    <property type="term" value="F:transition metal ion binding"/>
    <property type="evidence" value="ECO:0007669"/>
    <property type="project" value="InterPro"/>
</dbReference>
<dbReference type="SMART" id="SM00529">
    <property type="entry name" value="HTH_DTXR"/>
    <property type="match status" value="1"/>
</dbReference>
<dbReference type="Pfam" id="PF02742">
    <property type="entry name" value="Fe_dep_repr_C"/>
    <property type="match status" value="1"/>
</dbReference>
<keyword evidence="2" id="KW-0805">Transcription regulation</keyword>
<dbReference type="GO" id="GO:0003700">
    <property type="term" value="F:DNA-binding transcription factor activity"/>
    <property type="evidence" value="ECO:0007669"/>
    <property type="project" value="InterPro"/>
</dbReference>
<dbReference type="AlphaFoldDB" id="A0A8D4UVS4"/>
<evidence type="ECO:0000256" key="3">
    <source>
        <dbReference type="ARBA" id="ARBA00023125"/>
    </source>
</evidence>
<dbReference type="OrthoDB" id="9794394at2"/>
<name>A0A8D4UVS4_9FIRM</name>
<proteinExistence type="inferred from homology"/>
<gene>
    <name evidence="7" type="ORF">Dia5BBH33_18250</name>
</gene>
<dbReference type="SUPFAM" id="SSF47979">
    <property type="entry name" value="Iron-dependent repressor protein, dimerization domain"/>
    <property type="match status" value="1"/>
</dbReference>
<sequence>MEVHEATEMYMKTILVLKKRLGTVRSIDVANEMGYSKPTISIAMKKFRQEGLITVDESNCIHLTEAGQTIAERIYERHQVLSYILESMGVSEKHALDDACKIEHDISDETFAALKKEYDRLKKEETQK</sequence>
<evidence type="ECO:0000259" key="6">
    <source>
        <dbReference type="Pfam" id="PF02742"/>
    </source>
</evidence>
<evidence type="ECO:0000313" key="7">
    <source>
        <dbReference type="EMBL" id="BBK25890.1"/>
    </source>
</evidence>
<accession>A0A8D4UVS4</accession>
<dbReference type="EMBL" id="AP019697">
    <property type="protein sequence ID" value="BBK25890.1"/>
    <property type="molecule type" value="Genomic_DNA"/>
</dbReference>